<evidence type="ECO:0000313" key="2">
    <source>
        <dbReference type="EMBL" id="KAK8939927.1"/>
    </source>
</evidence>
<dbReference type="EMBL" id="JBBWWR010000020">
    <property type="protein sequence ID" value="KAK8939927.1"/>
    <property type="molecule type" value="Genomic_DNA"/>
</dbReference>
<feature type="compositionally biased region" description="Polar residues" evidence="1">
    <location>
        <begin position="13"/>
        <end position="26"/>
    </location>
</feature>
<gene>
    <name evidence="2" type="ORF">KSP40_PGU006571</name>
</gene>
<feature type="region of interest" description="Disordered" evidence="1">
    <location>
        <begin position="13"/>
        <end position="43"/>
    </location>
</feature>
<organism evidence="2 3">
    <name type="scientific">Platanthera guangdongensis</name>
    <dbReference type="NCBI Taxonomy" id="2320717"/>
    <lineage>
        <taxon>Eukaryota</taxon>
        <taxon>Viridiplantae</taxon>
        <taxon>Streptophyta</taxon>
        <taxon>Embryophyta</taxon>
        <taxon>Tracheophyta</taxon>
        <taxon>Spermatophyta</taxon>
        <taxon>Magnoliopsida</taxon>
        <taxon>Liliopsida</taxon>
        <taxon>Asparagales</taxon>
        <taxon>Orchidaceae</taxon>
        <taxon>Orchidoideae</taxon>
        <taxon>Orchideae</taxon>
        <taxon>Orchidinae</taxon>
        <taxon>Platanthera</taxon>
    </lineage>
</organism>
<reference evidence="2 3" key="1">
    <citation type="journal article" date="2022" name="Nat. Plants">
        <title>Genomes of leafy and leafless Platanthera orchids illuminate the evolution of mycoheterotrophy.</title>
        <authorList>
            <person name="Li M.H."/>
            <person name="Liu K.W."/>
            <person name="Li Z."/>
            <person name="Lu H.C."/>
            <person name="Ye Q.L."/>
            <person name="Zhang D."/>
            <person name="Wang J.Y."/>
            <person name="Li Y.F."/>
            <person name="Zhong Z.M."/>
            <person name="Liu X."/>
            <person name="Yu X."/>
            <person name="Liu D.K."/>
            <person name="Tu X.D."/>
            <person name="Liu B."/>
            <person name="Hao Y."/>
            <person name="Liao X.Y."/>
            <person name="Jiang Y.T."/>
            <person name="Sun W.H."/>
            <person name="Chen J."/>
            <person name="Chen Y.Q."/>
            <person name="Ai Y."/>
            <person name="Zhai J.W."/>
            <person name="Wu S.S."/>
            <person name="Zhou Z."/>
            <person name="Hsiao Y.Y."/>
            <person name="Wu W.L."/>
            <person name="Chen Y.Y."/>
            <person name="Lin Y.F."/>
            <person name="Hsu J.L."/>
            <person name="Li C.Y."/>
            <person name="Wang Z.W."/>
            <person name="Zhao X."/>
            <person name="Zhong W.Y."/>
            <person name="Ma X.K."/>
            <person name="Ma L."/>
            <person name="Huang J."/>
            <person name="Chen G.Z."/>
            <person name="Huang M.Z."/>
            <person name="Huang L."/>
            <person name="Peng D.H."/>
            <person name="Luo Y.B."/>
            <person name="Zou S.Q."/>
            <person name="Chen S.P."/>
            <person name="Lan S."/>
            <person name="Tsai W.C."/>
            <person name="Van de Peer Y."/>
            <person name="Liu Z.J."/>
        </authorList>
    </citation>
    <scope>NUCLEOTIDE SEQUENCE [LARGE SCALE GENOMIC DNA]</scope>
    <source>
        <strain evidence="2">Lor288</strain>
    </source>
</reference>
<protein>
    <submittedName>
        <fullName evidence="2">Uncharacterized protein</fullName>
    </submittedName>
</protein>
<keyword evidence="3" id="KW-1185">Reference proteome</keyword>
<evidence type="ECO:0000313" key="3">
    <source>
        <dbReference type="Proteomes" id="UP001412067"/>
    </source>
</evidence>
<sequence length="83" mass="9145">MYLKALIQQDISNSSQNYGDVSSQGSCGMALSARPSDSRQNKEDNLDLDQESIMMMRSIWQSIQPGRRTMGGSSLADQVEGRS</sequence>
<proteinExistence type="predicted"/>
<comment type="caution">
    <text evidence="2">The sequence shown here is derived from an EMBL/GenBank/DDBJ whole genome shotgun (WGS) entry which is preliminary data.</text>
</comment>
<dbReference type="Proteomes" id="UP001412067">
    <property type="component" value="Unassembled WGS sequence"/>
</dbReference>
<feature type="region of interest" description="Disordered" evidence="1">
    <location>
        <begin position="64"/>
        <end position="83"/>
    </location>
</feature>
<evidence type="ECO:0000256" key="1">
    <source>
        <dbReference type="SAM" id="MobiDB-lite"/>
    </source>
</evidence>
<accession>A0ABR2LHK9</accession>
<name>A0ABR2LHK9_9ASPA</name>